<dbReference type="RefSeq" id="WP_008629670.1">
    <property type="nucleotide sequence ID" value="NZ_AMZY02000015.1"/>
</dbReference>
<keyword evidence="1" id="KW-0812">Transmembrane</keyword>
<dbReference type="EMBL" id="AMZY02000015">
    <property type="protein sequence ID" value="EMS32057.1"/>
    <property type="molecule type" value="Genomic_DNA"/>
</dbReference>
<protein>
    <recommendedName>
        <fullName evidence="4">DUF4834 domain-containing protein</fullName>
    </recommendedName>
</protein>
<gene>
    <name evidence="2" type="ORF">C943_01622</name>
</gene>
<comment type="caution">
    <text evidence="2">The sequence shown here is derived from an EMBL/GenBank/DDBJ whole genome shotgun (WGS) entry which is preliminary data.</text>
</comment>
<dbReference type="eggNOG" id="ENOG5033BIV">
    <property type="taxonomic scope" value="Bacteria"/>
</dbReference>
<name>M7XU82_9BACT</name>
<evidence type="ECO:0008006" key="4">
    <source>
        <dbReference type="Google" id="ProtNLM"/>
    </source>
</evidence>
<evidence type="ECO:0000313" key="3">
    <source>
        <dbReference type="Proteomes" id="UP000010953"/>
    </source>
</evidence>
<keyword evidence="1" id="KW-0472">Membrane</keyword>
<dbReference type="InParanoid" id="M7XU82"/>
<proteinExistence type="predicted"/>
<evidence type="ECO:0000256" key="1">
    <source>
        <dbReference type="SAM" id="Phobius"/>
    </source>
</evidence>
<sequence>MGFIFKFILIAIALSWIFSKLLQFFIRSKVRQFAEHAQTLKREEDMRRRSREGDIHVNHVPRDFQEKRSKEIKGGDYIDYEEVKD</sequence>
<organism evidence="2 3">
    <name type="scientific">Mariniradius saccharolyticus AK6</name>
    <dbReference type="NCBI Taxonomy" id="1239962"/>
    <lineage>
        <taxon>Bacteria</taxon>
        <taxon>Pseudomonadati</taxon>
        <taxon>Bacteroidota</taxon>
        <taxon>Cytophagia</taxon>
        <taxon>Cytophagales</taxon>
        <taxon>Cyclobacteriaceae</taxon>
        <taxon>Mariniradius</taxon>
    </lineage>
</organism>
<dbReference type="AlphaFoldDB" id="M7XU82"/>
<dbReference type="Proteomes" id="UP000010953">
    <property type="component" value="Unassembled WGS sequence"/>
</dbReference>
<dbReference type="OrthoDB" id="840298at2"/>
<feature type="transmembrane region" description="Helical" evidence="1">
    <location>
        <begin position="6"/>
        <end position="26"/>
    </location>
</feature>
<accession>M7XU82</accession>
<evidence type="ECO:0000313" key="2">
    <source>
        <dbReference type="EMBL" id="EMS32057.1"/>
    </source>
</evidence>
<keyword evidence="1" id="KW-1133">Transmembrane helix</keyword>
<reference evidence="2" key="1">
    <citation type="submission" date="2013-01" db="EMBL/GenBank/DDBJ databases">
        <title>Genome assembly of Mariniradius saccharolyticus AK6.</title>
        <authorList>
            <person name="Vaidya B."/>
            <person name="Khatri I."/>
            <person name="Tanuku N.R.S."/>
            <person name="Subramanian S."/>
            <person name="Pinnaka A."/>
        </authorList>
    </citation>
    <scope>NUCLEOTIDE SEQUENCE [LARGE SCALE GENOMIC DNA]</scope>
    <source>
        <strain evidence="2">AK6</strain>
    </source>
</reference>
<keyword evidence="3" id="KW-1185">Reference proteome</keyword>